<dbReference type="RefSeq" id="WP_021860424.1">
    <property type="nucleotide sequence ID" value="NZ_JACOOY010000003.1"/>
</dbReference>
<keyword evidence="2" id="KW-0813">Transport</keyword>
<dbReference type="EMBL" id="JACOOY010000003">
    <property type="protein sequence ID" value="MBC5664225.1"/>
    <property type="molecule type" value="Genomic_DNA"/>
</dbReference>
<protein>
    <recommendedName>
        <fullName evidence="2">Biotin transporter</fullName>
    </recommendedName>
</protein>
<dbReference type="PANTHER" id="PTHR34295">
    <property type="entry name" value="BIOTIN TRANSPORTER BIOY"/>
    <property type="match status" value="1"/>
</dbReference>
<feature type="transmembrane region" description="Helical" evidence="3">
    <location>
        <begin position="15"/>
        <end position="33"/>
    </location>
</feature>
<evidence type="ECO:0000313" key="5">
    <source>
        <dbReference type="Proteomes" id="UP000647235"/>
    </source>
</evidence>
<organism evidence="4 5">
    <name type="scientific">Dorea hominis</name>
    <dbReference type="NCBI Taxonomy" id="2763040"/>
    <lineage>
        <taxon>Bacteria</taxon>
        <taxon>Bacillati</taxon>
        <taxon>Bacillota</taxon>
        <taxon>Clostridia</taxon>
        <taxon>Lachnospirales</taxon>
        <taxon>Lachnospiraceae</taxon>
        <taxon>Dorea</taxon>
    </lineage>
</organism>
<dbReference type="Pfam" id="PF02632">
    <property type="entry name" value="BioY"/>
    <property type="match status" value="1"/>
</dbReference>
<dbReference type="PIRSF" id="PIRSF016661">
    <property type="entry name" value="BioY"/>
    <property type="match status" value="1"/>
</dbReference>
<accession>A0ABR7EU86</accession>
<sequence>METSTTKSAFTTKRMVEIALITAVICILAPFAIPIPVSPVPISLTNLVIYIAVFILSWNDALFSYIIYLLLGIAGLPVFSGFTGGLEKLAGPTGGYLIGFIFMTIIAGIGTNKFGGKKLPAVLGMVLGLAVAYIFGTAWLAYQMHISFMAGLSVGVLPYLAGDAVKIIIAMIVGPILRSRLSAIK</sequence>
<proteinExistence type="inferred from homology"/>
<keyword evidence="3" id="KW-0812">Transmembrane</keyword>
<dbReference type="InterPro" id="IPR003784">
    <property type="entry name" value="BioY"/>
</dbReference>
<evidence type="ECO:0000313" key="4">
    <source>
        <dbReference type="EMBL" id="MBC5664225.1"/>
    </source>
</evidence>
<feature type="transmembrane region" description="Helical" evidence="3">
    <location>
        <begin position="121"/>
        <end position="142"/>
    </location>
</feature>
<comment type="caution">
    <text evidence="4">The sequence shown here is derived from an EMBL/GenBank/DDBJ whole genome shotgun (WGS) entry which is preliminary data.</text>
</comment>
<dbReference type="PANTHER" id="PTHR34295:SF1">
    <property type="entry name" value="BIOTIN TRANSPORTER BIOY"/>
    <property type="match status" value="1"/>
</dbReference>
<feature type="transmembrane region" description="Helical" evidence="3">
    <location>
        <begin position="39"/>
        <end position="58"/>
    </location>
</feature>
<evidence type="ECO:0000256" key="3">
    <source>
        <dbReference type="SAM" id="Phobius"/>
    </source>
</evidence>
<comment type="subcellular location">
    <subcellularLocation>
        <location evidence="2">Cell membrane</location>
        <topology evidence="2">Multi-pass membrane protein</topology>
    </subcellularLocation>
</comment>
<evidence type="ECO:0000256" key="2">
    <source>
        <dbReference type="PIRNR" id="PIRNR016661"/>
    </source>
</evidence>
<keyword evidence="2" id="KW-1003">Cell membrane</keyword>
<dbReference type="Proteomes" id="UP000647235">
    <property type="component" value="Unassembled WGS sequence"/>
</dbReference>
<keyword evidence="3" id="KW-1133">Transmembrane helix</keyword>
<name>A0ABR7EU86_9FIRM</name>
<gene>
    <name evidence="4" type="ORF">H8S07_02835</name>
</gene>
<evidence type="ECO:0000256" key="1">
    <source>
        <dbReference type="ARBA" id="ARBA00010692"/>
    </source>
</evidence>
<keyword evidence="2 3" id="KW-0472">Membrane</keyword>
<keyword evidence="5" id="KW-1185">Reference proteome</keyword>
<comment type="similarity">
    <text evidence="1 2">Belongs to the BioY family.</text>
</comment>
<dbReference type="Gene3D" id="1.10.1760.20">
    <property type="match status" value="1"/>
</dbReference>
<feature type="transmembrane region" description="Helical" evidence="3">
    <location>
        <begin position="65"/>
        <end position="83"/>
    </location>
</feature>
<reference evidence="4 5" key="1">
    <citation type="submission" date="2020-08" db="EMBL/GenBank/DDBJ databases">
        <title>Genome public.</title>
        <authorList>
            <person name="Liu C."/>
            <person name="Sun Q."/>
        </authorList>
    </citation>
    <scope>NUCLEOTIDE SEQUENCE [LARGE SCALE GENOMIC DNA]</scope>
    <source>
        <strain evidence="4 5">NSJ-36</strain>
    </source>
</reference>
<feature type="transmembrane region" description="Helical" evidence="3">
    <location>
        <begin position="89"/>
        <end position="109"/>
    </location>
</feature>
<feature type="transmembrane region" description="Helical" evidence="3">
    <location>
        <begin position="148"/>
        <end position="177"/>
    </location>
</feature>